<name>A0AC34GFA2_9BILA</name>
<protein>
    <submittedName>
        <fullName evidence="2">Uncharacterized protein</fullName>
    </submittedName>
</protein>
<reference evidence="2" key="1">
    <citation type="submission" date="2022-11" db="UniProtKB">
        <authorList>
            <consortium name="WormBaseParasite"/>
        </authorList>
    </citation>
    <scope>IDENTIFICATION</scope>
</reference>
<dbReference type="Proteomes" id="UP000887579">
    <property type="component" value="Unplaced"/>
</dbReference>
<evidence type="ECO:0000313" key="1">
    <source>
        <dbReference type="Proteomes" id="UP000887579"/>
    </source>
</evidence>
<proteinExistence type="predicted"/>
<accession>A0AC34GFA2</accession>
<sequence length="102" mass="12184">MHSINEVFPSIKSLEINFEKWKGSTWQPIIAKMKEIKPQWFKDVIPTNIVGRIYFFVYIDELEDKELRRFEKAAGKYAGDIGRAARKFQIHENLRFEFGMRD</sequence>
<organism evidence="1 2">
    <name type="scientific">Panagrolaimus sp. ES5</name>
    <dbReference type="NCBI Taxonomy" id="591445"/>
    <lineage>
        <taxon>Eukaryota</taxon>
        <taxon>Metazoa</taxon>
        <taxon>Ecdysozoa</taxon>
        <taxon>Nematoda</taxon>
        <taxon>Chromadorea</taxon>
        <taxon>Rhabditida</taxon>
        <taxon>Tylenchina</taxon>
        <taxon>Panagrolaimomorpha</taxon>
        <taxon>Panagrolaimoidea</taxon>
        <taxon>Panagrolaimidae</taxon>
        <taxon>Panagrolaimus</taxon>
    </lineage>
</organism>
<dbReference type="WBParaSite" id="ES5_v2.g28438.t1">
    <property type="protein sequence ID" value="ES5_v2.g28438.t1"/>
    <property type="gene ID" value="ES5_v2.g28438"/>
</dbReference>
<evidence type="ECO:0000313" key="2">
    <source>
        <dbReference type="WBParaSite" id="ES5_v2.g28438.t1"/>
    </source>
</evidence>